<dbReference type="PANTHER" id="PTHR21180:SF32">
    <property type="entry name" value="ENDONUCLEASE_EXONUCLEASE_PHOSPHATASE FAMILY DOMAIN-CONTAINING PROTEIN 1"/>
    <property type="match status" value="1"/>
</dbReference>
<evidence type="ECO:0000313" key="4">
    <source>
        <dbReference type="Proteomes" id="UP000199602"/>
    </source>
</evidence>
<feature type="chain" id="PRO_5011438639" evidence="1">
    <location>
        <begin position="21"/>
        <end position="87"/>
    </location>
</feature>
<dbReference type="AlphaFoldDB" id="A0A1H0BYM3"/>
<keyword evidence="4" id="KW-1185">Reference proteome</keyword>
<dbReference type="STRING" id="206665.SAMN04488516_102339"/>
<dbReference type="GO" id="GO:0006281">
    <property type="term" value="P:DNA repair"/>
    <property type="evidence" value="ECO:0007669"/>
    <property type="project" value="InterPro"/>
</dbReference>
<feature type="domain" description="Helix-hairpin-helix DNA-binding motif class 1" evidence="2">
    <location>
        <begin position="60"/>
        <end position="79"/>
    </location>
</feature>
<dbReference type="NCBIfam" id="TIGR00426">
    <property type="entry name" value="competence protein ComEA helix-hairpin-helix repeat region"/>
    <property type="match status" value="1"/>
</dbReference>
<sequence length="87" mass="9799">MRVMVLILSFIFLFSTICLAKVNINTASKQELISLPYIGESKADNILKYRKEHGEFKSKSDILKVKGIGGKIFEKIKDDICTGNDCK</sequence>
<dbReference type="InterPro" id="IPR004509">
    <property type="entry name" value="Competence_ComEA_HhH"/>
</dbReference>
<keyword evidence="1" id="KW-0732">Signal</keyword>
<dbReference type="RefSeq" id="WP_200779103.1">
    <property type="nucleotide sequence ID" value="NZ_FNIN01000002.1"/>
</dbReference>
<feature type="domain" description="Helix-hairpin-helix DNA-binding motif class 1" evidence="2">
    <location>
        <begin position="30"/>
        <end position="49"/>
    </location>
</feature>
<dbReference type="Pfam" id="PF12836">
    <property type="entry name" value="HHH_3"/>
    <property type="match status" value="1"/>
</dbReference>
<dbReference type="GO" id="GO:0003677">
    <property type="term" value="F:DNA binding"/>
    <property type="evidence" value="ECO:0007669"/>
    <property type="project" value="InterPro"/>
</dbReference>
<evidence type="ECO:0000313" key="3">
    <source>
        <dbReference type="EMBL" id="SDN50685.1"/>
    </source>
</evidence>
<feature type="signal peptide" evidence="1">
    <location>
        <begin position="1"/>
        <end position="20"/>
    </location>
</feature>
<dbReference type="EMBL" id="FNIN01000002">
    <property type="protein sequence ID" value="SDN50685.1"/>
    <property type="molecule type" value="Genomic_DNA"/>
</dbReference>
<name>A0A1H0BYM3_9BACT</name>
<dbReference type="GO" id="GO:0015628">
    <property type="term" value="P:protein secretion by the type II secretion system"/>
    <property type="evidence" value="ECO:0007669"/>
    <property type="project" value="TreeGrafter"/>
</dbReference>
<dbReference type="Gene3D" id="1.10.150.280">
    <property type="entry name" value="AF1531-like domain"/>
    <property type="match status" value="1"/>
</dbReference>
<dbReference type="PANTHER" id="PTHR21180">
    <property type="entry name" value="ENDONUCLEASE/EXONUCLEASE/PHOSPHATASE FAMILY DOMAIN-CONTAINING PROTEIN 1"/>
    <property type="match status" value="1"/>
</dbReference>
<dbReference type="GO" id="GO:0015627">
    <property type="term" value="C:type II protein secretion system complex"/>
    <property type="evidence" value="ECO:0007669"/>
    <property type="project" value="TreeGrafter"/>
</dbReference>
<proteinExistence type="predicted"/>
<gene>
    <name evidence="3" type="ORF">SAMN04488516_102339</name>
</gene>
<evidence type="ECO:0000259" key="2">
    <source>
        <dbReference type="SMART" id="SM00278"/>
    </source>
</evidence>
<evidence type="ECO:0000256" key="1">
    <source>
        <dbReference type="SAM" id="SignalP"/>
    </source>
</evidence>
<dbReference type="Proteomes" id="UP000199602">
    <property type="component" value="Unassembled WGS sequence"/>
</dbReference>
<dbReference type="InterPro" id="IPR051675">
    <property type="entry name" value="Endo/Exo/Phosphatase_dom_1"/>
</dbReference>
<reference evidence="3 4" key="1">
    <citation type="submission" date="2016-10" db="EMBL/GenBank/DDBJ databases">
        <authorList>
            <person name="de Groot N.N."/>
        </authorList>
    </citation>
    <scope>NUCLEOTIDE SEQUENCE [LARGE SCALE GENOMIC DNA]</scope>
    <source>
        <strain evidence="3 4">DSM 15269</strain>
    </source>
</reference>
<accession>A0A1H0BYM3</accession>
<dbReference type="InterPro" id="IPR010994">
    <property type="entry name" value="RuvA_2-like"/>
</dbReference>
<dbReference type="InterPro" id="IPR003583">
    <property type="entry name" value="Hlx-hairpin-Hlx_DNA-bd_motif"/>
</dbReference>
<dbReference type="SUPFAM" id="SSF47781">
    <property type="entry name" value="RuvA domain 2-like"/>
    <property type="match status" value="1"/>
</dbReference>
<protein>
    <submittedName>
        <fullName evidence="3">Competence protein ComEA</fullName>
    </submittedName>
</protein>
<organism evidence="3 4">
    <name type="scientific">Desulfonauticus submarinus</name>
    <dbReference type="NCBI Taxonomy" id="206665"/>
    <lineage>
        <taxon>Bacteria</taxon>
        <taxon>Pseudomonadati</taxon>
        <taxon>Thermodesulfobacteriota</taxon>
        <taxon>Desulfovibrionia</taxon>
        <taxon>Desulfovibrionales</taxon>
        <taxon>Desulfonauticaceae</taxon>
        <taxon>Desulfonauticus</taxon>
    </lineage>
</organism>
<dbReference type="SMART" id="SM00278">
    <property type="entry name" value="HhH1"/>
    <property type="match status" value="2"/>
</dbReference>